<dbReference type="AlphaFoldDB" id="A0A9Y2F4X0"/>
<dbReference type="Proteomes" id="UP001231445">
    <property type="component" value="Chromosome"/>
</dbReference>
<dbReference type="InterPro" id="IPR011008">
    <property type="entry name" value="Dimeric_a/b-barrel"/>
</dbReference>
<protein>
    <recommendedName>
        <fullName evidence="3">ABM domain-containing protein</fullName>
    </recommendedName>
</protein>
<proteinExistence type="predicted"/>
<dbReference type="SUPFAM" id="SSF54909">
    <property type="entry name" value="Dimeric alpha+beta barrel"/>
    <property type="match status" value="1"/>
</dbReference>
<accession>A0A9Y2F4X0</accession>
<dbReference type="KEGG" id="arue:QQX03_00060"/>
<reference evidence="1 2" key="1">
    <citation type="submission" date="2023-06" db="EMBL/GenBank/DDBJ databases">
        <title>Altererythrobacter rubellus NBRC 112769 genome.</title>
        <authorList>
            <person name="Zhang K."/>
        </authorList>
    </citation>
    <scope>NUCLEOTIDE SEQUENCE [LARGE SCALE GENOMIC DNA]</scope>
    <source>
        <strain evidence="1 2">NBRC 112769</strain>
    </source>
</reference>
<organism evidence="1 2">
    <name type="scientific">Altererythrobacter rubellus</name>
    <dbReference type="NCBI Taxonomy" id="2173831"/>
    <lineage>
        <taxon>Bacteria</taxon>
        <taxon>Pseudomonadati</taxon>
        <taxon>Pseudomonadota</taxon>
        <taxon>Alphaproteobacteria</taxon>
        <taxon>Sphingomonadales</taxon>
        <taxon>Erythrobacteraceae</taxon>
        <taxon>Altererythrobacter</taxon>
    </lineage>
</organism>
<name>A0A9Y2F4X0_9SPHN</name>
<evidence type="ECO:0008006" key="3">
    <source>
        <dbReference type="Google" id="ProtNLM"/>
    </source>
</evidence>
<dbReference type="EMBL" id="CP127221">
    <property type="protein sequence ID" value="WIW95543.1"/>
    <property type="molecule type" value="Genomic_DNA"/>
</dbReference>
<gene>
    <name evidence="1" type="ORF">QQX03_00060</name>
</gene>
<sequence>MSSTQINVFYELQVADGKSEELRDIAKQMVDRNQKEEPQTLVYNIYLSEDEKLLTYWETHADSKAMLFHADRFATGEFISEVVSRTKGARLCLYGDASPELRQWATDNGFEVEYSDYLAGFVR</sequence>
<evidence type="ECO:0000313" key="1">
    <source>
        <dbReference type="EMBL" id="WIW95543.1"/>
    </source>
</evidence>
<dbReference type="RefSeq" id="WP_285975858.1">
    <property type="nucleotide sequence ID" value="NZ_CP127221.1"/>
</dbReference>
<dbReference type="Gene3D" id="3.30.70.100">
    <property type="match status" value="1"/>
</dbReference>
<evidence type="ECO:0000313" key="2">
    <source>
        <dbReference type="Proteomes" id="UP001231445"/>
    </source>
</evidence>
<keyword evidence="2" id="KW-1185">Reference proteome</keyword>